<feature type="chain" id="PRO_5002433922" evidence="1">
    <location>
        <begin position="18"/>
        <end position="40"/>
    </location>
</feature>
<name>A0A0E9UIB2_ANGAN</name>
<evidence type="ECO:0000313" key="2">
    <source>
        <dbReference type="EMBL" id="JAH65599.1"/>
    </source>
</evidence>
<protein>
    <submittedName>
        <fullName evidence="2">Uncharacterized protein</fullName>
    </submittedName>
</protein>
<feature type="signal peptide" evidence="1">
    <location>
        <begin position="1"/>
        <end position="17"/>
    </location>
</feature>
<sequence>MLSLSILLSHFIQRTSLVALLCTFLKTFIVQKHLDIFCVV</sequence>
<dbReference type="AlphaFoldDB" id="A0A0E9UIB2"/>
<organism evidence="2">
    <name type="scientific">Anguilla anguilla</name>
    <name type="common">European freshwater eel</name>
    <name type="synonym">Muraena anguilla</name>
    <dbReference type="NCBI Taxonomy" id="7936"/>
    <lineage>
        <taxon>Eukaryota</taxon>
        <taxon>Metazoa</taxon>
        <taxon>Chordata</taxon>
        <taxon>Craniata</taxon>
        <taxon>Vertebrata</taxon>
        <taxon>Euteleostomi</taxon>
        <taxon>Actinopterygii</taxon>
        <taxon>Neopterygii</taxon>
        <taxon>Teleostei</taxon>
        <taxon>Anguilliformes</taxon>
        <taxon>Anguillidae</taxon>
        <taxon>Anguilla</taxon>
    </lineage>
</organism>
<accession>A0A0E9UIB2</accession>
<reference evidence="2" key="1">
    <citation type="submission" date="2014-11" db="EMBL/GenBank/DDBJ databases">
        <authorList>
            <person name="Amaro Gonzalez C."/>
        </authorList>
    </citation>
    <scope>NUCLEOTIDE SEQUENCE</scope>
</reference>
<dbReference type="EMBL" id="GBXM01042978">
    <property type="protein sequence ID" value="JAH65599.1"/>
    <property type="molecule type" value="Transcribed_RNA"/>
</dbReference>
<evidence type="ECO:0000256" key="1">
    <source>
        <dbReference type="SAM" id="SignalP"/>
    </source>
</evidence>
<reference evidence="2" key="2">
    <citation type="journal article" date="2015" name="Fish Shellfish Immunol.">
        <title>Early steps in the European eel (Anguilla anguilla)-Vibrio vulnificus interaction in the gills: Role of the RtxA13 toxin.</title>
        <authorList>
            <person name="Callol A."/>
            <person name="Pajuelo D."/>
            <person name="Ebbesson L."/>
            <person name="Teles M."/>
            <person name="MacKenzie S."/>
            <person name="Amaro C."/>
        </authorList>
    </citation>
    <scope>NUCLEOTIDE SEQUENCE</scope>
</reference>
<proteinExistence type="predicted"/>
<keyword evidence="1" id="KW-0732">Signal</keyword>